<sequence>MKIGIIGAMDEEIALYKEGMELAGETHKAGITYYEGTWEGKQVVLCKCGVGKVNASICTQILIDAFGVDSVIFTGVAGALHPELEIGDIVVSTDCQHHDMDVTPLGFPKGVIPFTDVSIFKADQQLIDAAVKASEQVSHSKTRTGRILSGDQFVASRELVRDLYETMSGSCTEMEGAAVAQVCYMNEVPFVIIRAMSDKADGSAHVNFPEFTKLASERSFHIVKNMLEHI</sequence>
<dbReference type="GO" id="GO:0019284">
    <property type="term" value="P:L-methionine salvage from S-adenosylmethionine"/>
    <property type="evidence" value="ECO:0007669"/>
    <property type="project" value="TreeGrafter"/>
</dbReference>
<dbReference type="GO" id="GO:0019509">
    <property type="term" value="P:L-methionine salvage from methylthioadenosine"/>
    <property type="evidence" value="ECO:0007669"/>
    <property type="project" value="UniProtKB-UniPathway"/>
</dbReference>
<name>A0A0U5BGA6_9BACL</name>
<keyword evidence="8" id="KW-1185">Reference proteome</keyword>
<dbReference type="PANTHER" id="PTHR46832:SF1">
    <property type="entry name" value="5'-METHYLTHIOADENOSINE_S-ADENOSYLHOMOCYSTEINE NUCLEOSIDASE"/>
    <property type="match status" value="1"/>
</dbReference>
<dbReference type="InterPro" id="IPR010049">
    <property type="entry name" value="MTA_SAH_Nsdase"/>
</dbReference>
<evidence type="ECO:0000259" key="6">
    <source>
        <dbReference type="Pfam" id="PF01048"/>
    </source>
</evidence>
<gene>
    <name evidence="7" type="primary">mtnN</name>
    <name evidence="7" type="ORF">CB4_03506</name>
</gene>
<dbReference type="GO" id="GO:0005829">
    <property type="term" value="C:cytosol"/>
    <property type="evidence" value="ECO:0007669"/>
    <property type="project" value="TreeGrafter"/>
</dbReference>
<evidence type="ECO:0000256" key="1">
    <source>
        <dbReference type="ARBA" id="ARBA00004945"/>
    </source>
</evidence>
<comment type="pathway">
    <text evidence="1">Amino-acid biosynthesis; L-methionine biosynthesis via salvage pathway; S-methyl-5-thio-alpha-D-ribose 1-phosphate from S-methyl-5'-thioadenosine (hydrolase route): step 1/2.</text>
</comment>
<dbReference type="NCBIfam" id="TIGR01704">
    <property type="entry name" value="MTA_SAH-Nsdase"/>
    <property type="match status" value="1"/>
</dbReference>
<dbReference type="Pfam" id="PF01048">
    <property type="entry name" value="PNP_UDP_1"/>
    <property type="match status" value="1"/>
</dbReference>
<keyword evidence="3" id="KW-0028">Amino-acid biosynthesis</keyword>
<dbReference type="AlphaFoldDB" id="A0A0U5BGA6"/>
<dbReference type="SUPFAM" id="SSF53167">
    <property type="entry name" value="Purine and uridine phosphorylases"/>
    <property type="match status" value="1"/>
</dbReference>
<keyword evidence="5" id="KW-0486">Methionine biosynthesis</keyword>
<reference evidence="7 8" key="1">
    <citation type="submission" date="2015-12" db="EMBL/GenBank/DDBJ databases">
        <title>Genome sequence of Aneurinibacillus soli.</title>
        <authorList>
            <person name="Lee J.S."/>
            <person name="Lee K.C."/>
            <person name="Kim K.K."/>
            <person name="Lee B.W."/>
        </authorList>
    </citation>
    <scope>NUCLEOTIDE SEQUENCE [LARGE SCALE GENOMIC DNA]</scope>
    <source>
        <strain evidence="7 8">CB4</strain>
    </source>
</reference>
<dbReference type="Proteomes" id="UP000217696">
    <property type="component" value="Chromosome"/>
</dbReference>
<dbReference type="NCBIfam" id="NF004079">
    <property type="entry name" value="PRK05584.1"/>
    <property type="match status" value="1"/>
</dbReference>
<dbReference type="KEGG" id="asoc:CB4_03506"/>
<dbReference type="RefSeq" id="WP_096467005.1">
    <property type="nucleotide sequence ID" value="NZ_AP017312.1"/>
</dbReference>
<dbReference type="PANTHER" id="PTHR46832">
    <property type="entry name" value="5'-METHYLTHIOADENOSINE/S-ADENOSYLHOMOCYSTEINE NUCLEOSIDASE"/>
    <property type="match status" value="1"/>
</dbReference>
<evidence type="ECO:0000256" key="5">
    <source>
        <dbReference type="ARBA" id="ARBA00023167"/>
    </source>
</evidence>
<dbReference type="GO" id="GO:0008782">
    <property type="term" value="F:adenosylhomocysteine nucleosidase activity"/>
    <property type="evidence" value="ECO:0007669"/>
    <property type="project" value="UniProtKB-EC"/>
</dbReference>
<dbReference type="InterPro" id="IPR035994">
    <property type="entry name" value="Nucleoside_phosphorylase_sf"/>
</dbReference>
<dbReference type="GO" id="GO:0008930">
    <property type="term" value="F:methylthioadenosine nucleosidase activity"/>
    <property type="evidence" value="ECO:0007669"/>
    <property type="project" value="InterPro"/>
</dbReference>
<dbReference type="OrthoDB" id="9792278at2"/>
<proteinExistence type="predicted"/>
<evidence type="ECO:0000313" key="8">
    <source>
        <dbReference type="Proteomes" id="UP000217696"/>
    </source>
</evidence>
<dbReference type="CDD" id="cd09008">
    <property type="entry name" value="MTAN"/>
    <property type="match status" value="1"/>
</dbReference>
<protein>
    <recommendedName>
        <fullName evidence="2">adenosylhomocysteine nucleosidase</fullName>
        <ecNumber evidence="2">3.2.2.9</ecNumber>
    </recommendedName>
</protein>
<accession>A0A0U5BGA6</accession>
<keyword evidence="7" id="KW-0326">Glycosidase</keyword>
<evidence type="ECO:0000256" key="3">
    <source>
        <dbReference type="ARBA" id="ARBA00022605"/>
    </source>
</evidence>
<evidence type="ECO:0000256" key="2">
    <source>
        <dbReference type="ARBA" id="ARBA00011974"/>
    </source>
</evidence>
<keyword evidence="4 7" id="KW-0378">Hydrolase</keyword>
<dbReference type="UniPathway" id="UPA00904">
    <property type="reaction ID" value="UER00871"/>
</dbReference>
<organism evidence="7 8">
    <name type="scientific">Aneurinibacillus soli</name>
    <dbReference type="NCBI Taxonomy" id="1500254"/>
    <lineage>
        <taxon>Bacteria</taxon>
        <taxon>Bacillati</taxon>
        <taxon>Bacillota</taxon>
        <taxon>Bacilli</taxon>
        <taxon>Bacillales</taxon>
        <taxon>Paenibacillaceae</taxon>
        <taxon>Aneurinibacillus group</taxon>
        <taxon>Aneurinibacillus</taxon>
    </lineage>
</organism>
<evidence type="ECO:0000256" key="4">
    <source>
        <dbReference type="ARBA" id="ARBA00022801"/>
    </source>
</evidence>
<evidence type="ECO:0000313" key="7">
    <source>
        <dbReference type="EMBL" id="BAU29319.1"/>
    </source>
</evidence>
<dbReference type="GO" id="GO:0009164">
    <property type="term" value="P:nucleoside catabolic process"/>
    <property type="evidence" value="ECO:0007669"/>
    <property type="project" value="InterPro"/>
</dbReference>
<feature type="domain" description="Nucleoside phosphorylase" evidence="6">
    <location>
        <begin position="2"/>
        <end position="228"/>
    </location>
</feature>
<dbReference type="EC" id="3.2.2.9" evidence="2"/>
<dbReference type="InterPro" id="IPR000845">
    <property type="entry name" value="Nucleoside_phosphorylase_d"/>
</dbReference>
<dbReference type="Gene3D" id="3.40.50.1580">
    <property type="entry name" value="Nucleoside phosphorylase domain"/>
    <property type="match status" value="1"/>
</dbReference>
<dbReference type="EMBL" id="AP017312">
    <property type="protein sequence ID" value="BAU29319.1"/>
    <property type="molecule type" value="Genomic_DNA"/>
</dbReference>